<sequence length="222" mass="25888">MIFDRLAPYYDQFVDQDLNDLYIKYIDKFGIKGTVIDLGTGTGPLAVDLAQKGYFVTATDISTEMLERANNNAVLSNVKIHFFVHNIVDPLRQVYDNLIMSSDVINYLDNKEDVLQTFQNMCAAMHENSIFIFDFIHTAYVEKIHNFQQDILLDDDVLQWRVSKTNIPNQIKHTLRFGRETETHIQTTFPTREYRQLLLDAGLTVIKKKRTDERVIFVCKRK</sequence>
<dbReference type="Gene3D" id="2.20.25.110">
    <property type="entry name" value="S-adenosyl-L-methionine-dependent methyltransferases"/>
    <property type="match status" value="1"/>
</dbReference>
<dbReference type="AlphaFoldDB" id="A0A7L7KTP9"/>
<protein>
    <submittedName>
        <fullName evidence="2">Class I SAM-dependent methyltransferase</fullName>
    </submittedName>
</protein>
<accession>A0A7L7KTP9</accession>
<evidence type="ECO:0000259" key="1">
    <source>
        <dbReference type="Pfam" id="PF13847"/>
    </source>
</evidence>
<dbReference type="InterPro" id="IPR025714">
    <property type="entry name" value="Methyltranfer_dom"/>
</dbReference>
<dbReference type="RefSeq" id="WP_258877429.1">
    <property type="nucleotide sequence ID" value="NZ_CP048914.1"/>
</dbReference>
<dbReference type="PANTHER" id="PTHR43861:SF1">
    <property type="entry name" value="TRANS-ACONITATE 2-METHYLTRANSFERASE"/>
    <property type="match status" value="1"/>
</dbReference>
<gene>
    <name evidence="2" type="ORF">G4Z02_07685</name>
</gene>
<keyword evidence="3" id="KW-1185">Reference proteome</keyword>
<keyword evidence="2" id="KW-0489">Methyltransferase</keyword>
<dbReference type="Proteomes" id="UP000514720">
    <property type="component" value="Chromosome"/>
</dbReference>
<keyword evidence="2" id="KW-0808">Transferase</keyword>
<evidence type="ECO:0000313" key="3">
    <source>
        <dbReference type="Proteomes" id="UP000514720"/>
    </source>
</evidence>
<dbReference type="KEGG" id="xcl:G4Z02_07685"/>
<proteinExistence type="predicted"/>
<feature type="domain" description="Methyltransferase" evidence="1">
    <location>
        <begin position="34"/>
        <end position="137"/>
    </location>
</feature>
<dbReference type="InterPro" id="IPR029063">
    <property type="entry name" value="SAM-dependent_MTases_sf"/>
</dbReference>
<dbReference type="CDD" id="cd02440">
    <property type="entry name" value="AdoMet_MTases"/>
    <property type="match status" value="1"/>
</dbReference>
<dbReference type="PANTHER" id="PTHR43861">
    <property type="entry name" value="TRANS-ACONITATE 2-METHYLTRANSFERASE-RELATED"/>
    <property type="match status" value="1"/>
</dbReference>
<evidence type="ECO:0000313" key="2">
    <source>
        <dbReference type="EMBL" id="QMS85626.1"/>
    </source>
</evidence>
<name>A0A7L7KTP9_9MOLU</name>
<dbReference type="EMBL" id="CP048914">
    <property type="protein sequence ID" value="QMS85626.1"/>
    <property type="molecule type" value="Genomic_DNA"/>
</dbReference>
<dbReference type="GO" id="GO:0008168">
    <property type="term" value="F:methyltransferase activity"/>
    <property type="evidence" value="ECO:0007669"/>
    <property type="project" value="UniProtKB-KW"/>
</dbReference>
<dbReference type="Gene3D" id="3.40.50.150">
    <property type="entry name" value="Vaccinia Virus protein VP39"/>
    <property type="match status" value="1"/>
</dbReference>
<organism evidence="2 3">
    <name type="scientific">Candidatus Xianfuyuplasma coldseepsis</name>
    <dbReference type="NCBI Taxonomy" id="2782163"/>
    <lineage>
        <taxon>Bacteria</taxon>
        <taxon>Bacillati</taxon>
        <taxon>Mycoplasmatota</taxon>
        <taxon>Mollicutes</taxon>
        <taxon>Candidatus Izemoplasmatales</taxon>
        <taxon>Candidatus Izemoplasmataceae</taxon>
        <taxon>Candidatus Xianfuyuplasma</taxon>
    </lineage>
</organism>
<dbReference type="Pfam" id="PF13847">
    <property type="entry name" value="Methyltransf_31"/>
    <property type="match status" value="1"/>
</dbReference>
<dbReference type="SUPFAM" id="SSF53335">
    <property type="entry name" value="S-adenosyl-L-methionine-dependent methyltransferases"/>
    <property type="match status" value="1"/>
</dbReference>
<reference evidence="2 3" key="1">
    <citation type="submission" date="2020-02" db="EMBL/GenBank/DDBJ databases">
        <authorList>
            <person name="Zheng R.K."/>
            <person name="Sun C.M."/>
        </authorList>
    </citation>
    <scope>NUCLEOTIDE SEQUENCE [LARGE SCALE GENOMIC DNA]</scope>
    <source>
        <strain evidence="3">zrk13</strain>
    </source>
</reference>
<dbReference type="GO" id="GO:0032259">
    <property type="term" value="P:methylation"/>
    <property type="evidence" value="ECO:0007669"/>
    <property type="project" value="UniProtKB-KW"/>
</dbReference>